<organism evidence="1 2">
    <name type="scientific">Liparis tanakae</name>
    <name type="common">Tanaka's snailfish</name>
    <dbReference type="NCBI Taxonomy" id="230148"/>
    <lineage>
        <taxon>Eukaryota</taxon>
        <taxon>Metazoa</taxon>
        <taxon>Chordata</taxon>
        <taxon>Craniata</taxon>
        <taxon>Vertebrata</taxon>
        <taxon>Euteleostomi</taxon>
        <taxon>Actinopterygii</taxon>
        <taxon>Neopterygii</taxon>
        <taxon>Teleostei</taxon>
        <taxon>Neoteleostei</taxon>
        <taxon>Acanthomorphata</taxon>
        <taxon>Eupercaria</taxon>
        <taxon>Perciformes</taxon>
        <taxon>Cottioidei</taxon>
        <taxon>Cottales</taxon>
        <taxon>Liparidae</taxon>
        <taxon>Liparis</taxon>
    </lineage>
</organism>
<dbReference type="EMBL" id="SRLO01000259">
    <property type="protein sequence ID" value="TNN64079.1"/>
    <property type="molecule type" value="Genomic_DNA"/>
</dbReference>
<sequence length="84" mass="9434">MKQNFTSIALLKNQVERKTEDKENVSGQLAQLIPSIKLRLRPPDSSALRRGMWATVTSLSCLQVLASDWLLWINAPICVATCKH</sequence>
<dbReference type="Proteomes" id="UP000314294">
    <property type="component" value="Unassembled WGS sequence"/>
</dbReference>
<evidence type="ECO:0000313" key="2">
    <source>
        <dbReference type="Proteomes" id="UP000314294"/>
    </source>
</evidence>
<comment type="caution">
    <text evidence="1">The sequence shown here is derived from an EMBL/GenBank/DDBJ whole genome shotgun (WGS) entry which is preliminary data.</text>
</comment>
<accession>A0A4Z2HE04</accession>
<dbReference type="AlphaFoldDB" id="A0A4Z2HE04"/>
<keyword evidence="2" id="KW-1185">Reference proteome</keyword>
<name>A0A4Z2HE04_9TELE</name>
<gene>
    <name evidence="1" type="ORF">EYF80_025697</name>
</gene>
<reference evidence="1 2" key="1">
    <citation type="submission" date="2019-03" db="EMBL/GenBank/DDBJ databases">
        <title>First draft genome of Liparis tanakae, snailfish: a comprehensive survey of snailfish specific genes.</title>
        <authorList>
            <person name="Kim W."/>
            <person name="Song I."/>
            <person name="Jeong J.-H."/>
            <person name="Kim D."/>
            <person name="Kim S."/>
            <person name="Ryu S."/>
            <person name="Song J.Y."/>
            <person name="Lee S.K."/>
        </authorList>
    </citation>
    <scope>NUCLEOTIDE SEQUENCE [LARGE SCALE GENOMIC DNA]</scope>
    <source>
        <tissue evidence="1">Muscle</tissue>
    </source>
</reference>
<protein>
    <submittedName>
        <fullName evidence="1">Uncharacterized protein</fullName>
    </submittedName>
</protein>
<evidence type="ECO:0000313" key="1">
    <source>
        <dbReference type="EMBL" id="TNN64079.1"/>
    </source>
</evidence>
<proteinExistence type="predicted"/>